<keyword evidence="7" id="KW-0653">Protein transport</keyword>
<feature type="transmembrane region" description="Helical" evidence="10">
    <location>
        <begin position="12"/>
        <end position="37"/>
    </location>
</feature>
<dbReference type="InterPro" id="IPR038072">
    <property type="entry name" value="GspK_central_sf"/>
</dbReference>
<reference evidence="12 13" key="1">
    <citation type="submission" date="2015-11" db="EMBL/GenBank/DDBJ databases">
        <authorList>
            <person name="Lin W."/>
        </authorList>
    </citation>
    <scope>NUCLEOTIDE SEQUENCE [LARGE SCALE GENOMIC DNA]</scope>
    <source>
        <strain evidence="12 13">HCH-1</strain>
    </source>
</reference>
<sequence length="310" mass="34831">MIRPKPIELNEGGSAVLLTIFLASIIIIVGIAFNWLVKEHVKTAEVLKEKAEAMTTAISVFDTLLYTLLTGTLGTNRIHVSDSTIMGLDKIPINNKPIKIRDDITINVQDTNGRISVYSGTDSDFSRLVKLMDEKSNVTVITSSINDWIDGDDITRPSGAEAEYYRGIVMPYTPRNFSMQYMEELLLIRGMSWELYKKIKPYITVFPGTSGFNPATAEPMAVIASLDINEESRKILAEYIDKGLEIPDELFYNLTGRRIHSLEYDLFQPSRYLEVTVTYGLSKNLYTINAGLGLRPTASAPYALYYWKEG</sequence>
<evidence type="ECO:0000256" key="5">
    <source>
        <dbReference type="ARBA" id="ARBA00022519"/>
    </source>
</evidence>
<feature type="domain" description="T2SS protein K first SAM-like" evidence="11">
    <location>
        <begin position="124"/>
        <end position="207"/>
    </location>
</feature>
<dbReference type="PANTHER" id="PTHR38831:SF2">
    <property type="entry name" value="TYPE II SECRETION SYSTEM PROTEIN K"/>
    <property type="match status" value="1"/>
</dbReference>
<protein>
    <submittedName>
        <fullName evidence="12">General secretion pathway protein GspK</fullName>
    </submittedName>
</protein>
<keyword evidence="8 10" id="KW-1133">Transmembrane helix</keyword>
<evidence type="ECO:0000256" key="8">
    <source>
        <dbReference type="ARBA" id="ARBA00022989"/>
    </source>
</evidence>
<evidence type="ECO:0000256" key="10">
    <source>
        <dbReference type="SAM" id="Phobius"/>
    </source>
</evidence>
<dbReference type="Proteomes" id="UP000060487">
    <property type="component" value="Unassembled WGS sequence"/>
</dbReference>
<keyword evidence="13" id="KW-1185">Reference proteome</keyword>
<evidence type="ECO:0000313" key="13">
    <source>
        <dbReference type="Proteomes" id="UP000060487"/>
    </source>
</evidence>
<name>A0ABR5SLI2_9BACT</name>
<evidence type="ECO:0000256" key="9">
    <source>
        <dbReference type="ARBA" id="ARBA00023136"/>
    </source>
</evidence>
<dbReference type="RefSeq" id="WP_085051718.1">
    <property type="nucleotide sequence ID" value="NZ_LNQR01000034.1"/>
</dbReference>
<comment type="subcellular location">
    <subcellularLocation>
        <location evidence="1">Cell inner membrane</location>
    </subcellularLocation>
</comment>
<keyword evidence="3" id="KW-0813">Transport</keyword>
<keyword evidence="6 10" id="KW-0812">Transmembrane</keyword>
<proteinExistence type="inferred from homology"/>
<evidence type="ECO:0000256" key="7">
    <source>
        <dbReference type="ARBA" id="ARBA00022927"/>
    </source>
</evidence>
<keyword evidence="4" id="KW-1003">Cell membrane</keyword>
<evidence type="ECO:0000256" key="2">
    <source>
        <dbReference type="ARBA" id="ARBA00007246"/>
    </source>
</evidence>
<organism evidence="12 13">
    <name type="scientific">Candidatus Magnetominusculus xianensis</name>
    <dbReference type="NCBI Taxonomy" id="1748249"/>
    <lineage>
        <taxon>Bacteria</taxon>
        <taxon>Pseudomonadati</taxon>
        <taxon>Nitrospirota</taxon>
        <taxon>Nitrospiria</taxon>
        <taxon>Nitrospirales</taxon>
        <taxon>Nitrospiraceae</taxon>
        <taxon>Candidatus Magnetominusculus</taxon>
    </lineage>
</organism>
<evidence type="ECO:0000256" key="3">
    <source>
        <dbReference type="ARBA" id="ARBA00022448"/>
    </source>
</evidence>
<dbReference type="SUPFAM" id="SSF158544">
    <property type="entry name" value="GspK insert domain-like"/>
    <property type="match status" value="1"/>
</dbReference>
<dbReference type="PANTHER" id="PTHR38831">
    <property type="entry name" value="TYPE II SECRETION SYSTEM PROTEIN K"/>
    <property type="match status" value="1"/>
</dbReference>
<evidence type="ECO:0000256" key="4">
    <source>
        <dbReference type="ARBA" id="ARBA00022475"/>
    </source>
</evidence>
<comment type="caution">
    <text evidence="12">The sequence shown here is derived from an EMBL/GenBank/DDBJ whole genome shotgun (WGS) entry which is preliminary data.</text>
</comment>
<accession>A0ABR5SLI2</accession>
<evidence type="ECO:0000256" key="1">
    <source>
        <dbReference type="ARBA" id="ARBA00004533"/>
    </source>
</evidence>
<dbReference type="Gene3D" id="1.10.40.60">
    <property type="entry name" value="EpsJ-like"/>
    <property type="match status" value="1"/>
</dbReference>
<gene>
    <name evidence="12" type="primary">gspK</name>
    <name evidence="12" type="ORF">ASN18_1075</name>
</gene>
<evidence type="ECO:0000256" key="6">
    <source>
        <dbReference type="ARBA" id="ARBA00022692"/>
    </source>
</evidence>
<comment type="similarity">
    <text evidence="2">Belongs to the GSP K family.</text>
</comment>
<evidence type="ECO:0000259" key="11">
    <source>
        <dbReference type="Pfam" id="PF21687"/>
    </source>
</evidence>
<dbReference type="EMBL" id="LNQR01000034">
    <property type="protein sequence ID" value="KWT90991.1"/>
    <property type="molecule type" value="Genomic_DNA"/>
</dbReference>
<dbReference type="InterPro" id="IPR005628">
    <property type="entry name" value="GspK"/>
</dbReference>
<dbReference type="Pfam" id="PF21687">
    <property type="entry name" value="T2SSK_1st"/>
    <property type="match status" value="1"/>
</dbReference>
<keyword evidence="9 10" id="KW-0472">Membrane</keyword>
<keyword evidence="5" id="KW-0997">Cell inner membrane</keyword>
<dbReference type="InterPro" id="IPR049031">
    <property type="entry name" value="T2SSK_SAM-like_1st"/>
</dbReference>
<evidence type="ECO:0000313" key="12">
    <source>
        <dbReference type="EMBL" id="KWT90991.1"/>
    </source>
</evidence>